<sequence length="167" mass="19469">MIYGIQNLLISANIFVGKLQIGYFKKVKRVGEDKTQVVTHRSCFIELYNERHEIEHTNVCDNSKPNLTKNLSSSDSSNDGKKLSTCNENFSDNFSNHGSRMNNSMDRHCECQPRENVNNRDRSRFDDYEYSAVNINCGYFSKWARYNLSIMRRWNIKKTIKIGFGAF</sequence>
<proteinExistence type="predicted"/>
<evidence type="ECO:0000313" key="1">
    <source>
        <dbReference type="Proteomes" id="UP000046392"/>
    </source>
</evidence>
<dbReference type="AlphaFoldDB" id="A0A0N5CAN7"/>
<accession>A0A0N5CAN7</accession>
<dbReference type="Gene3D" id="3.90.1720.10">
    <property type="entry name" value="endopeptidase domain like (from Nostoc punctiforme)"/>
    <property type="match status" value="1"/>
</dbReference>
<dbReference type="WBParaSite" id="SPAL_0001495700.1">
    <property type="protein sequence ID" value="SPAL_0001495700.1"/>
    <property type="gene ID" value="SPAL_0001495700"/>
</dbReference>
<organism evidence="1 2">
    <name type="scientific">Strongyloides papillosus</name>
    <name type="common">Intestinal threadworm</name>
    <dbReference type="NCBI Taxonomy" id="174720"/>
    <lineage>
        <taxon>Eukaryota</taxon>
        <taxon>Metazoa</taxon>
        <taxon>Ecdysozoa</taxon>
        <taxon>Nematoda</taxon>
        <taxon>Chromadorea</taxon>
        <taxon>Rhabditida</taxon>
        <taxon>Tylenchina</taxon>
        <taxon>Panagrolaimomorpha</taxon>
        <taxon>Strongyloidoidea</taxon>
        <taxon>Strongyloididae</taxon>
        <taxon>Strongyloides</taxon>
    </lineage>
</organism>
<protein>
    <submittedName>
        <fullName evidence="2">PH domain-containing protein</fullName>
    </submittedName>
</protein>
<name>A0A0N5CAN7_STREA</name>
<reference evidence="2" key="1">
    <citation type="submission" date="2017-02" db="UniProtKB">
        <authorList>
            <consortium name="WormBaseParasite"/>
        </authorList>
    </citation>
    <scope>IDENTIFICATION</scope>
</reference>
<keyword evidence="1" id="KW-1185">Reference proteome</keyword>
<evidence type="ECO:0000313" key="2">
    <source>
        <dbReference type="WBParaSite" id="SPAL_0001495700.1"/>
    </source>
</evidence>
<dbReference type="Proteomes" id="UP000046392">
    <property type="component" value="Unplaced"/>
</dbReference>